<accession>A0A7Z9A2S7</accession>
<gene>
    <name evidence="2" type="ORF">NCTC10207_00501</name>
</gene>
<dbReference type="InterPro" id="IPR010539">
    <property type="entry name" value="BaxI_1-like"/>
</dbReference>
<name>A0A7Z9A2S7_9MICC</name>
<evidence type="ECO:0000313" key="2">
    <source>
        <dbReference type="EMBL" id="VEI22425.1"/>
    </source>
</evidence>
<proteinExistence type="predicted"/>
<keyword evidence="1" id="KW-0812">Transmembrane</keyword>
<dbReference type="EMBL" id="LR134479">
    <property type="protein sequence ID" value="VEI22425.1"/>
    <property type="molecule type" value="Genomic_DNA"/>
</dbReference>
<feature type="transmembrane region" description="Helical" evidence="1">
    <location>
        <begin position="209"/>
        <end position="230"/>
    </location>
</feature>
<keyword evidence="1" id="KW-0472">Membrane</keyword>
<dbReference type="RefSeq" id="WP_126499670.1">
    <property type="nucleotide sequence ID" value="NZ_LR134479.1"/>
</dbReference>
<protein>
    <submittedName>
        <fullName evidence="2">Predicted membrane protein</fullName>
    </submittedName>
</protein>
<feature type="transmembrane region" description="Helical" evidence="1">
    <location>
        <begin position="149"/>
        <end position="170"/>
    </location>
</feature>
<feature type="transmembrane region" description="Helical" evidence="1">
    <location>
        <begin position="176"/>
        <end position="197"/>
    </location>
</feature>
<dbReference type="PANTHER" id="PTHR41282:SF1">
    <property type="entry name" value="CONSERVED TRANSMEMBRANE PROTEIN-RELATED"/>
    <property type="match status" value="1"/>
</dbReference>
<evidence type="ECO:0000256" key="1">
    <source>
        <dbReference type="SAM" id="Phobius"/>
    </source>
</evidence>
<reference evidence="2 3" key="1">
    <citation type="submission" date="2018-12" db="EMBL/GenBank/DDBJ databases">
        <authorList>
            <consortium name="Pathogen Informatics"/>
        </authorList>
    </citation>
    <scope>NUCLEOTIDE SEQUENCE [LARGE SCALE GENOMIC DNA]</scope>
    <source>
        <strain evidence="2 3">NCTC10207</strain>
    </source>
</reference>
<dbReference type="AlphaFoldDB" id="A0A7Z9A2S7"/>
<feature type="transmembrane region" description="Helical" evidence="1">
    <location>
        <begin position="284"/>
        <end position="307"/>
    </location>
</feature>
<dbReference type="PANTHER" id="PTHR41282">
    <property type="entry name" value="CONSERVED TRANSMEMBRANE PROTEIN-RELATED"/>
    <property type="match status" value="1"/>
</dbReference>
<sequence length="313" mass="33582">MAGNPFINSIIKKNRQGGDPRFGRFGAGGQAAQQNQYPQGQYQQNPYGAQYSSEPQQYQGGYPQGYGHPEYQNQPGYDQQYAQQPGYSPVIEGERLTMNDVIMKTGLSLAVVVLGAAVGWYMPILLVVGLIGGLVLGLVNGFKRKVSPVLVLAYALAEGLLLGGLSGLLNARYPGIALQAVIATVVVFGTLLALFANGKIRATPKLTKIFLGASLGYLAFFVVSWGVSLFTHTSLMNTSVAGLPLGLIVGVFGVALASYSLVLDFTNTTEAVEAGLPERESWRLAFGLTASLVWLYIEILRILMYLASIFSDN</sequence>
<organism evidence="2 3">
    <name type="scientific">Rothia aeria</name>
    <dbReference type="NCBI Taxonomy" id="172042"/>
    <lineage>
        <taxon>Bacteria</taxon>
        <taxon>Bacillati</taxon>
        <taxon>Actinomycetota</taxon>
        <taxon>Actinomycetes</taxon>
        <taxon>Micrococcales</taxon>
        <taxon>Micrococcaceae</taxon>
        <taxon>Rothia</taxon>
    </lineage>
</organism>
<dbReference type="Pfam" id="PF12811">
    <property type="entry name" value="BaxI_1"/>
    <property type="match status" value="1"/>
</dbReference>
<evidence type="ECO:0000313" key="3">
    <source>
        <dbReference type="Proteomes" id="UP000282386"/>
    </source>
</evidence>
<dbReference type="Proteomes" id="UP000282386">
    <property type="component" value="Chromosome"/>
</dbReference>
<keyword evidence="1" id="KW-1133">Transmembrane helix</keyword>
<feature type="transmembrane region" description="Helical" evidence="1">
    <location>
        <begin position="242"/>
        <end position="263"/>
    </location>
</feature>
<feature type="transmembrane region" description="Helical" evidence="1">
    <location>
        <begin position="124"/>
        <end position="142"/>
    </location>
</feature>